<dbReference type="PIRSF" id="PIRSF002599">
    <property type="entry name" value="Cold_shock_A"/>
    <property type="match status" value="1"/>
</dbReference>
<gene>
    <name evidence="2" type="ORF">NK118_08770</name>
</gene>
<evidence type="ECO:0000256" key="1">
    <source>
        <dbReference type="SAM" id="Phobius"/>
    </source>
</evidence>
<proteinExistence type="predicted"/>
<sequence>MGTKIALYYLLAINTISFLIFTLDKYQAVRHRARISEATLLGLTIIGGSLGGLLGMYICRHKIRKKKFVLGIPLIFVVQLIGGYFVGGRL</sequence>
<feature type="transmembrane region" description="Helical" evidence="1">
    <location>
        <begin position="38"/>
        <end position="59"/>
    </location>
</feature>
<keyword evidence="3" id="KW-1185">Reference proteome</keyword>
<name>A0ABT1EI04_9FIRM</name>
<keyword evidence="1" id="KW-0812">Transmembrane</keyword>
<organism evidence="2 3">
    <name type="scientific">Ohessyouella blattaphilus</name>
    <dbReference type="NCBI Taxonomy" id="2949333"/>
    <lineage>
        <taxon>Bacteria</taxon>
        <taxon>Bacillati</taxon>
        <taxon>Bacillota</taxon>
        <taxon>Clostridia</taxon>
        <taxon>Lachnospirales</taxon>
        <taxon>Lachnospiraceae</taxon>
        <taxon>Ohessyouella</taxon>
    </lineage>
</organism>
<dbReference type="InterPro" id="IPR012156">
    <property type="entry name" value="Cold_shock_CspA"/>
</dbReference>
<feature type="transmembrane region" description="Helical" evidence="1">
    <location>
        <begin position="7"/>
        <end position="26"/>
    </location>
</feature>
<dbReference type="RefSeq" id="WP_262069224.1">
    <property type="nucleotide sequence ID" value="NZ_JAMXOC010000012.1"/>
</dbReference>
<dbReference type="InterPro" id="IPR010718">
    <property type="entry name" value="DUF1294"/>
</dbReference>
<dbReference type="EMBL" id="JAMZFV010000012">
    <property type="protein sequence ID" value="MCP1110343.1"/>
    <property type="molecule type" value="Genomic_DNA"/>
</dbReference>
<comment type="caution">
    <text evidence="2">The sequence shown here is derived from an EMBL/GenBank/DDBJ whole genome shotgun (WGS) entry which is preliminary data.</text>
</comment>
<keyword evidence="1" id="KW-0472">Membrane</keyword>
<accession>A0ABT1EI04</accession>
<protein>
    <submittedName>
        <fullName evidence="2">DUF1294 domain-containing protein</fullName>
    </submittedName>
</protein>
<dbReference type="Pfam" id="PF06961">
    <property type="entry name" value="DUF1294"/>
    <property type="match status" value="1"/>
</dbReference>
<dbReference type="Proteomes" id="UP001523565">
    <property type="component" value="Unassembled WGS sequence"/>
</dbReference>
<evidence type="ECO:0000313" key="2">
    <source>
        <dbReference type="EMBL" id="MCP1110343.1"/>
    </source>
</evidence>
<reference evidence="2 3" key="1">
    <citation type="journal article" date="2022" name="Genome Biol. Evol.">
        <title>Host diet, physiology and behaviors set the stage for Lachnospiraceae cladogenesis.</title>
        <authorList>
            <person name="Vera-Ponce De Leon A."/>
            <person name="Schneider M."/>
            <person name="Jahnes B.C."/>
            <person name="Sadowski V."/>
            <person name="Camuy-Velez L.A."/>
            <person name="Duan J."/>
            <person name="Sabree Z.L."/>
        </authorList>
    </citation>
    <scope>NUCLEOTIDE SEQUENCE [LARGE SCALE GENOMIC DNA]</scope>
    <source>
        <strain evidence="2 3">PAL227</strain>
    </source>
</reference>
<feature type="transmembrane region" description="Helical" evidence="1">
    <location>
        <begin position="68"/>
        <end position="87"/>
    </location>
</feature>
<evidence type="ECO:0000313" key="3">
    <source>
        <dbReference type="Proteomes" id="UP001523565"/>
    </source>
</evidence>
<keyword evidence="1" id="KW-1133">Transmembrane helix</keyword>